<sequence length="478" mass="54580">MKVKFQTFPRLPKLRSRYKRWLKMAIAIVLVSLSAIACNLRSTPTVSSVSNQPTSELPTLQVWWDKGFNQDEDEALNRIIKNWEAQSGVKVQLFLQTPDDLLSKAQRAIQAGTPPDVLYSDLGSGTLFPRFAWEGKLLDLSDIIEPQKALYPQSVLDAVHLYNNVEKKRSYYAIPIQQSSIHIFYWRDLLQQAGITTIPEDWQGFWQVWETAKTQLRNTQNLDIEALGLTLSVGSADTNFLFEQMLEAFDVELLDAQGQVLANDPKLRQNLANLLTWYAQHYRQGAIAPDAIEWLSPDNNIHLLNRTVLMTPNATLSIPGSQRQNREIYLNQLGTVDFPKKPSGEPMRHLTSVRQVIVFKNARQSELAKDFLRYISQPETLAEFLKQSGGRYFPVLSPVWKDPFWQDRADPHISAVTKTLLEKPTRTFYTAINPAYSQVQEDYVWGKALHRVIVEGVSPEQAAAEAIARIQEIFAQWQ</sequence>
<dbReference type="InterPro" id="IPR006059">
    <property type="entry name" value="SBP"/>
</dbReference>
<accession>A0A1E5QPK1</accession>
<reference evidence="1" key="1">
    <citation type="submission" date="2016-09" db="EMBL/GenBank/DDBJ databases">
        <title>Draft genome of thermotolerant cyanobacterium Desertifilum sp. strain IPPAS B-1220.</title>
        <authorList>
            <person name="Sinetova M.A."/>
            <person name="Bolakhan K."/>
            <person name="Zayadan B.K."/>
            <person name="Mironov K.S."/>
            <person name="Ustinova V."/>
            <person name="Kupriyanova E.V."/>
            <person name="Sidorov R.A."/>
            <person name="Skrypnik A.N."/>
            <person name="Gogoleva N.E."/>
            <person name="Gogolev Y.V."/>
            <person name="Los D.A."/>
        </authorList>
    </citation>
    <scope>NUCLEOTIDE SEQUENCE [LARGE SCALE GENOMIC DNA]</scope>
    <source>
        <strain evidence="1">IPPAS B-1220</strain>
    </source>
</reference>
<gene>
    <name evidence="1" type="ORF">BH720_05465</name>
</gene>
<dbReference type="PANTHER" id="PTHR43649">
    <property type="entry name" value="ARABINOSE-BINDING PROTEIN-RELATED"/>
    <property type="match status" value="1"/>
</dbReference>
<dbReference type="Gene3D" id="3.40.190.10">
    <property type="entry name" value="Periplasmic binding protein-like II"/>
    <property type="match status" value="1"/>
</dbReference>
<dbReference type="RefSeq" id="WP_069966159.1">
    <property type="nucleotide sequence ID" value="NZ_CM124774.1"/>
</dbReference>
<dbReference type="PANTHER" id="PTHR43649:SF12">
    <property type="entry name" value="DIACETYLCHITOBIOSE BINDING PROTEIN DASA"/>
    <property type="match status" value="1"/>
</dbReference>
<dbReference type="AlphaFoldDB" id="A0A1E5QPK1"/>
<dbReference type="SUPFAM" id="SSF53850">
    <property type="entry name" value="Periplasmic binding protein-like II"/>
    <property type="match status" value="1"/>
</dbReference>
<evidence type="ECO:0000313" key="1">
    <source>
        <dbReference type="EMBL" id="OEJ76283.1"/>
    </source>
</evidence>
<dbReference type="InterPro" id="IPR050490">
    <property type="entry name" value="Bact_solute-bd_prot1"/>
</dbReference>
<dbReference type="EMBL" id="MJGC01000040">
    <property type="protein sequence ID" value="OEJ76283.1"/>
    <property type="molecule type" value="Genomic_DNA"/>
</dbReference>
<dbReference type="STRING" id="1781255.BH720_05465"/>
<comment type="caution">
    <text evidence="1">The sequence shown here is derived from an EMBL/GenBank/DDBJ whole genome shotgun (WGS) entry which is preliminary data.</text>
</comment>
<name>A0A1E5QPK1_9CYAN</name>
<dbReference type="Pfam" id="PF13416">
    <property type="entry name" value="SBP_bac_8"/>
    <property type="match status" value="1"/>
</dbReference>
<proteinExistence type="predicted"/>
<organism evidence="1">
    <name type="scientific">Desertifilum tharense IPPAS B-1220</name>
    <dbReference type="NCBI Taxonomy" id="1781255"/>
    <lineage>
        <taxon>Bacteria</taxon>
        <taxon>Bacillati</taxon>
        <taxon>Cyanobacteriota</taxon>
        <taxon>Cyanophyceae</taxon>
        <taxon>Desertifilales</taxon>
        <taxon>Desertifilaceae</taxon>
        <taxon>Desertifilum</taxon>
    </lineage>
</organism>
<protein>
    <submittedName>
        <fullName evidence="1">ABC transporter substrate-binding protein</fullName>
    </submittedName>
</protein>